<gene>
    <name evidence="2" type="ORF">SG35_028845</name>
</gene>
<name>A0AAE9YZJ6_9GAMM</name>
<evidence type="ECO:0008006" key="4">
    <source>
        <dbReference type="Google" id="ProtNLM"/>
    </source>
</evidence>
<protein>
    <recommendedName>
        <fullName evidence="4">Right handed beta helix domain-containing protein</fullName>
    </recommendedName>
</protein>
<evidence type="ECO:0000313" key="3">
    <source>
        <dbReference type="Proteomes" id="UP000032568"/>
    </source>
</evidence>
<feature type="chain" id="PRO_5042054682" description="Right handed beta helix domain-containing protein" evidence="1">
    <location>
        <begin position="21"/>
        <end position="614"/>
    </location>
</feature>
<reference evidence="2 3" key="1">
    <citation type="journal article" date="2015" name="Genome Announc.">
        <title>Draft Genome Sequences of Marine Isolates of Thalassomonas viridans and Thalassomonas actiniarum.</title>
        <authorList>
            <person name="Olonade I."/>
            <person name="van Zyl L.J."/>
            <person name="Trindade M."/>
        </authorList>
    </citation>
    <scope>NUCLEOTIDE SEQUENCE [LARGE SCALE GENOMIC DNA]</scope>
    <source>
        <strain evidence="2 3">A5K-106</strain>
    </source>
</reference>
<dbReference type="InterPro" id="IPR011050">
    <property type="entry name" value="Pectin_lyase_fold/virulence"/>
</dbReference>
<dbReference type="Proteomes" id="UP000032568">
    <property type="component" value="Chromosome pTact"/>
</dbReference>
<dbReference type="KEGG" id="tact:SG35_028845"/>
<accession>A0AAE9YZJ6</accession>
<sequence length="614" mass="65732">MKSKILLSLLGCCVFSQAYATEYFVRPDGGTLSQCNGTVDKAYNEAAPDGLCAVKHIFELLDPQKKVVHIAGGDTINIANNADGSVAEYELGRHGEYISGGCHDAWAYDCVMPSIPSGTVANPTRILGEGWNQGCSAPPSLWGSGRAKRLLTLDGSENVEMSCLEITDHSSCIKASGFPDASLVCDRSKPYDKPFADTGIYLADADNIKLTDIRVKGLTTGISAGRLGDVTLERVELFANSGAGWNGDILGEDNVTGTITFKDSAITFSGCGLIYQPGSDNHDQPHACAKQDLGGYGDGLGTGQTGGDWVFENTKIMYNNSDGIDLLYHELGGKITVKNSRIEGNGGNQLKLTGNAELVNNVIISNCGWNTDQDAALGANGEHCRAAGTAVIVGWAAADDKSVLLNNTLISEGDCIISANDRLKMGIDNQSLYAVNNIFYGLIDETPGDAQNSCLYFHKEGLNFPNRQVHNNIIHQVKNFGEPCNAFNNNVPTGDNANEGFCTIVTNRDENNMPTYFNDADYSIATNPHFLRVDPNIRHTAYDIKTMELEANRPYPKDSQSPAYNQGYQGSVGGVAIPATDFLGNPRGSLPDIGAVEYTVSPKAPLIISIVPKN</sequence>
<keyword evidence="3" id="KW-1185">Reference proteome</keyword>
<feature type="signal peptide" evidence="1">
    <location>
        <begin position="1"/>
        <end position="20"/>
    </location>
</feature>
<keyword evidence="1" id="KW-0732">Signal</keyword>
<evidence type="ECO:0000256" key="1">
    <source>
        <dbReference type="SAM" id="SignalP"/>
    </source>
</evidence>
<reference evidence="2 3" key="2">
    <citation type="journal article" date="2022" name="Mar. Drugs">
        <title>Bioassay-Guided Fractionation Leads to the Detection of Cholic Acid Generated by the Rare Thalassomonas sp.</title>
        <authorList>
            <person name="Pheiffer F."/>
            <person name="Schneider Y.K."/>
            <person name="Hansen E.H."/>
            <person name="Andersen J.H."/>
            <person name="Isaksson J."/>
            <person name="Busche T."/>
            <person name="R C."/>
            <person name="Kalinowski J."/>
            <person name="Zyl L.V."/>
            <person name="Trindade M."/>
        </authorList>
    </citation>
    <scope>NUCLEOTIDE SEQUENCE [LARGE SCALE GENOMIC DNA]</scope>
    <source>
        <strain evidence="2 3">A5K-106</strain>
    </source>
</reference>
<evidence type="ECO:0000313" key="2">
    <source>
        <dbReference type="EMBL" id="WDE02423.1"/>
    </source>
</evidence>
<dbReference type="RefSeq" id="WP_044832638.1">
    <property type="nucleotide sequence ID" value="NZ_CP059736.1"/>
</dbReference>
<dbReference type="EMBL" id="CP059736">
    <property type="protein sequence ID" value="WDE02423.1"/>
    <property type="molecule type" value="Genomic_DNA"/>
</dbReference>
<organism evidence="2 3">
    <name type="scientific">Thalassomonas actiniarum</name>
    <dbReference type="NCBI Taxonomy" id="485447"/>
    <lineage>
        <taxon>Bacteria</taxon>
        <taxon>Pseudomonadati</taxon>
        <taxon>Pseudomonadota</taxon>
        <taxon>Gammaproteobacteria</taxon>
        <taxon>Alteromonadales</taxon>
        <taxon>Colwelliaceae</taxon>
        <taxon>Thalassomonas</taxon>
    </lineage>
</organism>
<dbReference type="AlphaFoldDB" id="A0AAE9YZJ6"/>
<proteinExistence type="predicted"/>
<dbReference type="SUPFAM" id="SSF51126">
    <property type="entry name" value="Pectin lyase-like"/>
    <property type="match status" value="1"/>
</dbReference>